<gene>
    <name evidence="1" type="ORF">ACJMK2_026063</name>
    <name evidence="2" type="ORF">ACJMK2_026264</name>
</gene>
<accession>A0ABD3XIW1</accession>
<protein>
    <submittedName>
        <fullName evidence="1">Uncharacterized protein</fullName>
    </submittedName>
</protein>
<feature type="non-terminal residue" evidence="1">
    <location>
        <position position="78"/>
    </location>
</feature>
<reference evidence="1 3" key="1">
    <citation type="submission" date="2024-11" db="EMBL/GenBank/DDBJ databases">
        <title>Chromosome-level genome assembly of the freshwater bivalve Anodonta woodiana.</title>
        <authorList>
            <person name="Chen X."/>
        </authorList>
    </citation>
    <scope>NUCLEOTIDE SEQUENCE [LARGE SCALE GENOMIC DNA]</scope>
    <source>
        <strain evidence="1">MN2024</strain>
        <tissue evidence="1">Gills</tissue>
    </source>
</reference>
<evidence type="ECO:0000313" key="1">
    <source>
        <dbReference type="EMBL" id="KAL3886040.1"/>
    </source>
</evidence>
<proteinExistence type="predicted"/>
<sequence>MELLEQNVANSISASQLTDENMAEALIESLKAFVEEQQRIKIEQDCAKDTTSVSNVSSPLSEHDCVQDFGECLSPSSQ</sequence>
<organism evidence="1 3">
    <name type="scientific">Sinanodonta woodiana</name>
    <name type="common">Chinese pond mussel</name>
    <name type="synonym">Anodonta woodiana</name>
    <dbReference type="NCBI Taxonomy" id="1069815"/>
    <lineage>
        <taxon>Eukaryota</taxon>
        <taxon>Metazoa</taxon>
        <taxon>Spiralia</taxon>
        <taxon>Lophotrochozoa</taxon>
        <taxon>Mollusca</taxon>
        <taxon>Bivalvia</taxon>
        <taxon>Autobranchia</taxon>
        <taxon>Heteroconchia</taxon>
        <taxon>Palaeoheterodonta</taxon>
        <taxon>Unionida</taxon>
        <taxon>Unionoidea</taxon>
        <taxon>Unionidae</taxon>
        <taxon>Unioninae</taxon>
        <taxon>Sinanodonta</taxon>
    </lineage>
</organism>
<dbReference type="EMBL" id="JBJQND010000002">
    <property type="protein sequence ID" value="KAL3886040.1"/>
    <property type="molecule type" value="Genomic_DNA"/>
</dbReference>
<dbReference type="EMBL" id="JBJQND010000002">
    <property type="protein sequence ID" value="KAL3886257.1"/>
    <property type="molecule type" value="Genomic_DNA"/>
</dbReference>
<evidence type="ECO:0000313" key="2">
    <source>
        <dbReference type="EMBL" id="KAL3886257.1"/>
    </source>
</evidence>
<dbReference type="AlphaFoldDB" id="A0ABD3XIW1"/>
<dbReference type="Proteomes" id="UP001634394">
    <property type="component" value="Unassembled WGS sequence"/>
</dbReference>
<name>A0ABD3XIW1_SINWO</name>
<keyword evidence="3" id="KW-1185">Reference proteome</keyword>
<comment type="caution">
    <text evidence="1">The sequence shown here is derived from an EMBL/GenBank/DDBJ whole genome shotgun (WGS) entry which is preliminary data.</text>
</comment>
<evidence type="ECO:0000313" key="3">
    <source>
        <dbReference type="Proteomes" id="UP001634394"/>
    </source>
</evidence>